<evidence type="ECO:0000313" key="3">
    <source>
        <dbReference type="EMBL" id="KAF6477985.1"/>
    </source>
</evidence>
<dbReference type="InParanoid" id="A0A7J8I1C6"/>
<dbReference type="PANTHER" id="PTHR19446">
    <property type="entry name" value="REVERSE TRANSCRIPTASES"/>
    <property type="match status" value="1"/>
</dbReference>
<evidence type="ECO:0000313" key="4">
    <source>
        <dbReference type="Proteomes" id="UP000550707"/>
    </source>
</evidence>
<proteinExistence type="predicted"/>
<dbReference type="SUPFAM" id="SSF56672">
    <property type="entry name" value="DNA/RNA polymerases"/>
    <property type="match status" value="1"/>
</dbReference>
<evidence type="ECO:0000256" key="1">
    <source>
        <dbReference type="ARBA" id="ARBA00012493"/>
    </source>
</evidence>
<sequence>MQGWYNICKTINVIHHINKMKDKNHMIISIEAKKVFRKIQHPFLIKTLSNVQIEESYLDILKAIYEKPTANIIFKGQKLKAFLLRTGIKQGCPLLLLLFNIVLEVLATAIRYEEKYKRDPNWKEKVKLSLFADDMILYRENPKDSIKNLDLINKHDKVFNIKKLMVFSYTDNELTGRETKK</sequence>
<dbReference type="Proteomes" id="UP000550707">
    <property type="component" value="Unassembled WGS sequence"/>
</dbReference>
<accession>A0A7J8I1C6</accession>
<evidence type="ECO:0000259" key="2">
    <source>
        <dbReference type="PROSITE" id="PS50878"/>
    </source>
</evidence>
<dbReference type="EMBL" id="JACASF010000005">
    <property type="protein sequence ID" value="KAF6477985.1"/>
    <property type="molecule type" value="Genomic_DNA"/>
</dbReference>
<dbReference type="EC" id="2.7.7.49" evidence="1"/>
<dbReference type="AlphaFoldDB" id="A0A7J8I1C6"/>
<keyword evidence="4" id="KW-1185">Reference proteome</keyword>
<gene>
    <name evidence="3" type="ORF">HJG59_010877</name>
</gene>
<feature type="domain" description="Reverse transcriptase" evidence="2">
    <location>
        <begin position="1"/>
        <end position="181"/>
    </location>
</feature>
<comment type="caution">
    <text evidence="3">The sequence shown here is derived from an EMBL/GenBank/DDBJ whole genome shotgun (WGS) entry which is preliminary data.</text>
</comment>
<organism evidence="3 4">
    <name type="scientific">Molossus molossus</name>
    <name type="common">Pallas' mastiff bat</name>
    <name type="synonym">Vespertilio molossus</name>
    <dbReference type="NCBI Taxonomy" id="27622"/>
    <lineage>
        <taxon>Eukaryota</taxon>
        <taxon>Metazoa</taxon>
        <taxon>Chordata</taxon>
        <taxon>Craniata</taxon>
        <taxon>Vertebrata</taxon>
        <taxon>Euteleostomi</taxon>
        <taxon>Mammalia</taxon>
        <taxon>Eutheria</taxon>
        <taxon>Laurasiatheria</taxon>
        <taxon>Chiroptera</taxon>
        <taxon>Yangochiroptera</taxon>
        <taxon>Molossidae</taxon>
        <taxon>Molossus</taxon>
    </lineage>
</organism>
<protein>
    <recommendedName>
        <fullName evidence="1">RNA-directed DNA polymerase</fullName>
        <ecNumber evidence="1">2.7.7.49</ecNumber>
    </recommendedName>
</protein>
<dbReference type="GO" id="GO:0003964">
    <property type="term" value="F:RNA-directed DNA polymerase activity"/>
    <property type="evidence" value="ECO:0007669"/>
    <property type="project" value="UniProtKB-EC"/>
</dbReference>
<dbReference type="InterPro" id="IPR043502">
    <property type="entry name" value="DNA/RNA_pol_sf"/>
</dbReference>
<dbReference type="InterPro" id="IPR000477">
    <property type="entry name" value="RT_dom"/>
</dbReference>
<dbReference type="PROSITE" id="PS50878">
    <property type="entry name" value="RT_POL"/>
    <property type="match status" value="1"/>
</dbReference>
<reference evidence="3 4" key="1">
    <citation type="journal article" date="2020" name="Nature">
        <title>Six reference-quality genomes reveal evolution of bat adaptations.</title>
        <authorList>
            <person name="Jebb D."/>
            <person name="Huang Z."/>
            <person name="Pippel M."/>
            <person name="Hughes G.M."/>
            <person name="Lavrichenko K."/>
            <person name="Devanna P."/>
            <person name="Winkler S."/>
            <person name="Jermiin L.S."/>
            <person name="Skirmuntt E.C."/>
            <person name="Katzourakis A."/>
            <person name="Burkitt-Gray L."/>
            <person name="Ray D.A."/>
            <person name="Sullivan K.A.M."/>
            <person name="Roscito J.G."/>
            <person name="Kirilenko B.M."/>
            <person name="Davalos L.M."/>
            <person name="Corthals A.P."/>
            <person name="Power M.L."/>
            <person name="Jones G."/>
            <person name="Ransome R.D."/>
            <person name="Dechmann D.K.N."/>
            <person name="Locatelli A.G."/>
            <person name="Puechmaille S.J."/>
            <person name="Fedrigo O."/>
            <person name="Jarvis E.D."/>
            <person name="Hiller M."/>
            <person name="Vernes S.C."/>
            <person name="Myers E.W."/>
            <person name="Teeling E.C."/>
        </authorList>
    </citation>
    <scope>NUCLEOTIDE SEQUENCE [LARGE SCALE GENOMIC DNA]</scope>
    <source>
        <strain evidence="3">MMolMol1</strain>
        <tissue evidence="3">Muscle</tissue>
    </source>
</reference>
<name>A0A7J8I1C6_MOLMO</name>
<dbReference type="Pfam" id="PF00078">
    <property type="entry name" value="RVT_1"/>
    <property type="match status" value="1"/>
</dbReference>